<dbReference type="Gene3D" id="1.20.1530.20">
    <property type="match status" value="1"/>
</dbReference>
<feature type="transmembrane region" description="Helical" evidence="10">
    <location>
        <begin position="343"/>
        <end position="370"/>
    </location>
</feature>
<evidence type="ECO:0008006" key="13">
    <source>
        <dbReference type="Google" id="ProtNLM"/>
    </source>
</evidence>
<evidence type="ECO:0000256" key="5">
    <source>
        <dbReference type="ARBA" id="ARBA00022692"/>
    </source>
</evidence>
<name>A0A427YUS1_9TREE</name>
<dbReference type="Proteomes" id="UP000279259">
    <property type="component" value="Unassembled WGS sequence"/>
</dbReference>
<feature type="compositionally biased region" description="Low complexity" evidence="9">
    <location>
        <begin position="12"/>
        <end position="32"/>
    </location>
</feature>
<feature type="transmembrane region" description="Helical" evidence="10">
    <location>
        <begin position="143"/>
        <end position="162"/>
    </location>
</feature>
<evidence type="ECO:0000256" key="4">
    <source>
        <dbReference type="ARBA" id="ARBA00022475"/>
    </source>
</evidence>
<feature type="transmembrane region" description="Helical" evidence="10">
    <location>
        <begin position="271"/>
        <end position="289"/>
    </location>
</feature>
<keyword evidence="6" id="KW-0059">Arsenical resistance</keyword>
<dbReference type="InterPro" id="IPR002657">
    <property type="entry name" value="BilAc:Na_symport/Acr3"/>
</dbReference>
<accession>A0A427YUS1</accession>
<sequence>MPCSGARPEAPPASSAASSSSSPPDTTAPESTYESKEAVAGDAPGGAVNDKLSSGGPNATALLAGLSWLDRLLALFVLLAMIIGVVIGKFAKNVEVVLQGATLNGVSIPIVVGLLVMMWPILTKVQYERLPQMLRQGHIWRQVALSIILNWIIMLAVAWATLPDQPTYRTGVIMVGLARCIAMVMIWNQLAHGDIDYCAILVIINSVLQIILYSPMSLFFINVISHEDSLALQYGQTALAVLIYLGIPLVAGVITRFGVIALIGKDRFERVFLAYFGPLALLGLLYTIVLICAEQATRILDNIGQVFRVFVPMILYFIIMWTGTFFLVFYLTRRRGGSEKYGYQMAVVQAFTAGSNNFELAIAVCVAIYGVNSDQALAATIGPLVEVPVLLALTYVSLYLRDELHWGGSEEREEAAQTKV</sequence>
<dbReference type="AlphaFoldDB" id="A0A427YUS1"/>
<feature type="transmembrane region" description="Helical" evidence="10">
    <location>
        <begin position="241"/>
        <end position="264"/>
    </location>
</feature>
<feature type="transmembrane region" description="Helical" evidence="10">
    <location>
        <begin position="72"/>
        <end position="91"/>
    </location>
</feature>
<evidence type="ECO:0000256" key="8">
    <source>
        <dbReference type="ARBA" id="ARBA00023136"/>
    </source>
</evidence>
<organism evidence="11 12">
    <name type="scientific">Saitozyma podzolica</name>
    <dbReference type="NCBI Taxonomy" id="1890683"/>
    <lineage>
        <taxon>Eukaryota</taxon>
        <taxon>Fungi</taxon>
        <taxon>Dikarya</taxon>
        <taxon>Basidiomycota</taxon>
        <taxon>Agaricomycotina</taxon>
        <taxon>Tremellomycetes</taxon>
        <taxon>Tremellales</taxon>
        <taxon>Trimorphomycetaceae</taxon>
        <taxon>Saitozyma</taxon>
    </lineage>
</organism>
<comment type="similarity">
    <text evidence="2">Belongs to the arsenical resistance-3 (ACR3) (TC 2.A.59) family.</text>
</comment>
<dbReference type="FunFam" id="1.20.1530.20:FF:000009">
    <property type="entry name" value="Arsenite transporter, ACR3 family"/>
    <property type="match status" value="1"/>
</dbReference>
<gene>
    <name evidence="11" type="ORF">EHS25_004694</name>
</gene>
<feature type="transmembrane region" description="Helical" evidence="10">
    <location>
        <begin position="103"/>
        <end position="122"/>
    </location>
</feature>
<dbReference type="GO" id="GO:0046685">
    <property type="term" value="P:response to arsenic-containing substance"/>
    <property type="evidence" value="ECO:0007669"/>
    <property type="project" value="UniProtKB-KW"/>
</dbReference>
<dbReference type="GO" id="GO:0015104">
    <property type="term" value="F:antimonite transmembrane transporter activity"/>
    <property type="evidence" value="ECO:0007669"/>
    <property type="project" value="TreeGrafter"/>
</dbReference>
<keyword evidence="3" id="KW-0813">Transport</keyword>
<evidence type="ECO:0000313" key="12">
    <source>
        <dbReference type="Proteomes" id="UP000279259"/>
    </source>
</evidence>
<feature type="transmembrane region" description="Helical" evidence="10">
    <location>
        <begin position="168"/>
        <end position="187"/>
    </location>
</feature>
<evidence type="ECO:0000256" key="9">
    <source>
        <dbReference type="SAM" id="MobiDB-lite"/>
    </source>
</evidence>
<proteinExistence type="inferred from homology"/>
<keyword evidence="12" id="KW-1185">Reference proteome</keyword>
<keyword evidence="4" id="KW-1003">Cell membrane</keyword>
<keyword evidence="8 10" id="KW-0472">Membrane</keyword>
<feature type="region of interest" description="Disordered" evidence="9">
    <location>
        <begin position="1"/>
        <end position="51"/>
    </location>
</feature>
<reference evidence="11 12" key="1">
    <citation type="submission" date="2018-11" db="EMBL/GenBank/DDBJ databases">
        <title>Genome sequence of Saitozyma podzolica DSM 27192.</title>
        <authorList>
            <person name="Aliyu H."/>
            <person name="Gorte O."/>
            <person name="Ochsenreither K."/>
        </authorList>
    </citation>
    <scope>NUCLEOTIDE SEQUENCE [LARGE SCALE GENOMIC DNA]</scope>
    <source>
        <strain evidence="11 12">DSM 27192</strain>
    </source>
</reference>
<feature type="transmembrane region" description="Helical" evidence="10">
    <location>
        <begin position="309"/>
        <end position="331"/>
    </location>
</feature>
<comment type="caution">
    <text evidence="11">The sequence shown here is derived from an EMBL/GenBank/DDBJ whole genome shotgun (WGS) entry which is preliminary data.</text>
</comment>
<dbReference type="STRING" id="1890683.A0A427YUS1"/>
<dbReference type="OrthoDB" id="187348at2759"/>
<feature type="transmembrane region" description="Helical" evidence="10">
    <location>
        <begin position="199"/>
        <end position="221"/>
    </location>
</feature>
<dbReference type="Pfam" id="PF01758">
    <property type="entry name" value="SBF"/>
    <property type="match status" value="1"/>
</dbReference>
<evidence type="ECO:0000256" key="10">
    <source>
        <dbReference type="SAM" id="Phobius"/>
    </source>
</evidence>
<comment type="subcellular location">
    <subcellularLocation>
        <location evidence="1">Cell membrane</location>
        <topology evidence="1">Multi-pass membrane protein</topology>
    </subcellularLocation>
</comment>
<keyword evidence="5 10" id="KW-0812">Transmembrane</keyword>
<feature type="transmembrane region" description="Helical" evidence="10">
    <location>
        <begin position="376"/>
        <end position="400"/>
    </location>
</feature>
<evidence type="ECO:0000256" key="1">
    <source>
        <dbReference type="ARBA" id="ARBA00004651"/>
    </source>
</evidence>
<dbReference type="EMBL" id="RSCD01000002">
    <property type="protein sequence ID" value="RSH94888.1"/>
    <property type="molecule type" value="Genomic_DNA"/>
</dbReference>
<dbReference type="GO" id="GO:0005886">
    <property type="term" value="C:plasma membrane"/>
    <property type="evidence" value="ECO:0007669"/>
    <property type="project" value="UniProtKB-SubCell"/>
</dbReference>
<dbReference type="PANTHER" id="PTHR43057:SF1">
    <property type="entry name" value="ARSENICAL-RESISTANCE PROTEIN 3"/>
    <property type="match status" value="1"/>
</dbReference>
<evidence type="ECO:0000256" key="6">
    <source>
        <dbReference type="ARBA" id="ARBA00022849"/>
    </source>
</evidence>
<dbReference type="GO" id="GO:0015297">
    <property type="term" value="F:antiporter activity"/>
    <property type="evidence" value="ECO:0007669"/>
    <property type="project" value="InterPro"/>
</dbReference>
<dbReference type="InterPro" id="IPR038770">
    <property type="entry name" value="Na+/solute_symporter_sf"/>
</dbReference>
<evidence type="ECO:0000256" key="2">
    <source>
        <dbReference type="ARBA" id="ARBA00010110"/>
    </source>
</evidence>
<evidence type="ECO:0000256" key="3">
    <source>
        <dbReference type="ARBA" id="ARBA00022448"/>
    </source>
</evidence>
<dbReference type="PANTHER" id="PTHR43057">
    <property type="entry name" value="ARSENITE EFFLUX TRANSPORTER"/>
    <property type="match status" value="1"/>
</dbReference>
<dbReference type="GO" id="GO:0015105">
    <property type="term" value="F:arsenite transmembrane transporter activity"/>
    <property type="evidence" value="ECO:0007669"/>
    <property type="project" value="TreeGrafter"/>
</dbReference>
<keyword evidence="7 10" id="KW-1133">Transmembrane helix</keyword>
<evidence type="ECO:0000256" key="7">
    <source>
        <dbReference type="ARBA" id="ARBA00022989"/>
    </source>
</evidence>
<protein>
    <recommendedName>
        <fullName evidence="13">Arsenical-resistance protein</fullName>
    </recommendedName>
</protein>
<dbReference type="InterPro" id="IPR004706">
    <property type="entry name" value="Arsenical-R_Acr3"/>
</dbReference>
<dbReference type="NCBIfam" id="TIGR00832">
    <property type="entry name" value="acr3"/>
    <property type="match status" value="1"/>
</dbReference>
<evidence type="ECO:0000313" key="11">
    <source>
        <dbReference type="EMBL" id="RSH94888.1"/>
    </source>
</evidence>